<dbReference type="PROSITE" id="PS50089">
    <property type="entry name" value="ZF_RING_2"/>
    <property type="match status" value="1"/>
</dbReference>
<evidence type="ECO:0000313" key="6">
    <source>
        <dbReference type="Proteomes" id="UP000797356"/>
    </source>
</evidence>
<comment type="caution">
    <text evidence="5">The sequence shown here is derived from an EMBL/GenBank/DDBJ whole genome shotgun (WGS) entry which is preliminary data.</text>
</comment>
<dbReference type="AlphaFoldDB" id="A0A8K0I9L5"/>
<dbReference type="SUPFAM" id="SSF57850">
    <property type="entry name" value="RING/U-box"/>
    <property type="match status" value="1"/>
</dbReference>
<dbReference type="InterPro" id="IPR013083">
    <property type="entry name" value="Znf_RING/FYVE/PHD"/>
</dbReference>
<evidence type="ECO:0000256" key="1">
    <source>
        <dbReference type="PROSITE-ProRule" id="PRU00175"/>
    </source>
</evidence>
<name>A0A8K0I9L5_COCNU</name>
<feature type="domain" description="RING-type" evidence="4">
    <location>
        <begin position="368"/>
        <end position="409"/>
    </location>
</feature>
<dbReference type="OrthoDB" id="9984778at2759"/>
<feature type="compositionally biased region" description="Low complexity" evidence="2">
    <location>
        <begin position="65"/>
        <end position="88"/>
    </location>
</feature>
<organism evidence="5 6">
    <name type="scientific">Cocos nucifera</name>
    <name type="common">Coconut palm</name>
    <dbReference type="NCBI Taxonomy" id="13894"/>
    <lineage>
        <taxon>Eukaryota</taxon>
        <taxon>Viridiplantae</taxon>
        <taxon>Streptophyta</taxon>
        <taxon>Embryophyta</taxon>
        <taxon>Tracheophyta</taxon>
        <taxon>Spermatophyta</taxon>
        <taxon>Magnoliopsida</taxon>
        <taxon>Liliopsida</taxon>
        <taxon>Arecaceae</taxon>
        <taxon>Arecoideae</taxon>
        <taxon>Cocoseae</taxon>
        <taxon>Attaleinae</taxon>
        <taxon>Cocos</taxon>
    </lineage>
</organism>
<proteinExistence type="predicted"/>
<accession>A0A8K0I9L5</accession>
<keyword evidence="3" id="KW-1133">Transmembrane helix</keyword>
<feature type="transmembrane region" description="Helical" evidence="3">
    <location>
        <begin position="110"/>
        <end position="130"/>
    </location>
</feature>
<protein>
    <submittedName>
        <fullName evidence="5">E3 ubiquitin-protein ligase</fullName>
    </submittedName>
</protein>
<gene>
    <name evidence="5" type="ORF">COCNU_06G000700</name>
</gene>
<dbReference type="SMART" id="SM00184">
    <property type="entry name" value="RING"/>
    <property type="match status" value="1"/>
</dbReference>
<keyword evidence="1" id="KW-0479">Metal-binding</keyword>
<evidence type="ECO:0000256" key="2">
    <source>
        <dbReference type="SAM" id="MobiDB-lite"/>
    </source>
</evidence>
<sequence>MAFPFLEPQSEVDQTDRHPLLMERPASSNAHEHVIIITRGDVASTSVSHDGDHNDSGELHYENGPSRSSQAPTSRSSSSLPTLSNSRNASLIRRGDHHGRRHRSPLNSGLWISIEFIVNVNQIIAAVLVLSLSRHEHPQAPLFAWIMGYTAGCIATLPHLYWRYIHCNNQGSEQEMEHSRQSSSPNNLPGSTSYTTISFNQALEGENHRRIGAVLRFAQNLIISSPRLSALVDHYEIALDCFFAVWFVVGNVWIFGGHSSSSDAPILYRLCIAFLTFSCIGYAMPFLLCAMICCCLPCIISILGFQEDLGQTRGATTEVINALPTYKFKAKRSQIRGVETNLENIDNGGTVASGTDKERIISPEDAVCCICLANYADNDELHELPCSHFFHMVCVDKWLKINALCPLCKSEVGDTAGSVFGAHFDWCQTDRRVRRGADATRSAI</sequence>
<keyword evidence="3" id="KW-0812">Transmembrane</keyword>
<dbReference type="FunFam" id="3.30.40.10:FF:000348">
    <property type="entry name" value="E3 ubiquitin-protein ligase"/>
    <property type="match status" value="1"/>
</dbReference>
<evidence type="ECO:0000256" key="3">
    <source>
        <dbReference type="SAM" id="Phobius"/>
    </source>
</evidence>
<dbReference type="PANTHER" id="PTHR46225:SF19">
    <property type="entry name" value="RING-TYPE DOMAIN-CONTAINING PROTEIN"/>
    <property type="match status" value="1"/>
</dbReference>
<feature type="compositionally biased region" description="Basic and acidic residues" evidence="2">
    <location>
        <begin position="49"/>
        <end position="61"/>
    </location>
</feature>
<keyword evidence="3" id="KW-0472">Membrane</keyword>
<keyword evidence="1" id="KW-0863">Zinc-finger</keyword>
<feature type="transmembrane region" description="Helical" evidence="3">
    <location>
        <begin position="237"/>
        <end position="255"/>
    </location>
</feature>
<feature type="transmembrane region" description="Helical" evidence="3">
    <location>
        <begin position="267"/>
        <end position="300"/>
    </location>
</feature>
<dbReference type="Pfam" id="PF13639">
    <property type="entry name" value="zf-RING_2"/>
    <property type="match status" value="1"/>
</dbReference>
<dbReference type="Gene3D" id="3.30.40.10">
    <property type="entry name" value="Zinc/RING finger domain, C3HC4 (zinc finger)"/>
    <property type="match status" value="1"/>
</dbReference>
<dbReference type="InterPro" id="IPR001841">
    <property type="entry name" value="Znf_RING"/>
</dbReference>
<keyword evidence="6" id="KW-1185">Reference proteome</keyword>
<feature type="transmembrane region" description="Helical" evidence="3">
    <location>
        <begin position="142"/>
        <end position="162"/>
    </location>
</feature>
<reference evidence="5" key="1">
    <citation type="journal article" date="2017" name="Gigascience">
        <title>The genome draft of coconut (Cocos nucifera).</title>
        <authorList>
            <person name="Xiao Y."/>
            <person name="Xu P."/>
            <person name="Fan H."/>
            <person name="Baudouin L."/>
            <person name="Xia W."/>
            <person name="Bocs S."/>
            <person name="Xu J."/>
            <person name="Li Q."/>
            <person name="Guo A."/>
            <person name="Zhou L."/>
            <person name="Li J."/>
            <person name="Wu Y."/>
            <person name="Ma Z."/>
            <person name="Armero A."/>
            <person name="Issali A.E."/>
            <person name="Liu N."/>
            <person name="Peng M."/>
            <person name="Yang Y."/>
        </authorList>
    </citation>
    <scope>NUCLEOTIDE SEQUENCE</scope>
    <source>
        <tissue evidence="5">Spear leaf of Hainan Tall coconut</tissue>
    </source>
</reference>
<dbReference type="GO" id="GO:0008270">
    <property type="term" value="F:zinc ion binding"/>
    <property type="evidence" value="ECO:0007669"/>
    <property type="project" value="UniProtKB-KW"/>
</dbReference>
<reference evidence="5" key="2">
    <citation type="submission" date="2019-07" db="EMBL/GenBank/DDBJ databases">
        <authorList>
            <person name="Yang Y."/>
            <person name="Bocs S."/>
            <person name="Baudouin L."/>
        </authorList>
    </citation>
    <scope>NUCLEOTIDE SEQUENCE</scope>
    <source>
        <tissue evidence="5">Spear leaf of Hainan Tall coconut</tissue>
    </source>
</reference>
<dbReference type="EMBL" id="CM017877">
    <property type="protein sequence ID" value="KAG1346241.1"/>
    <property type="molecule type" value="Genomic_DNA"/>
</dbReference>
<feature type="compositionally biased region" description="Basic residues" evidence="2">
    <location>
        <begin position="95"/>
        <end position="104"/>
    </location>
</feature>
<keyword evidence="1" id="KW-0862">Zinc</keyword>
<dbReference type="Proteomes" id="UP000797356">
    <property type="component" value="Chromosome 6"/>
</dbReference>
<evidence type="ECO:0000313" key="5">
    <source>
        <dbReference type="EMBL" id="KAG1346241.1"/>
    </source>
</evidence>
<dbReference type="PANTHER" id="PTHR46225">
    <property type="entry name" value="C3H4 TYPE ZINC FINGER PROTEIN"/>
    <property type="match status" value="1"/>
</dbReference>
<feature type="region of interest" description="Disordered" evidence="2">
    <location>
        <begin position="42"/>
        <end position="104"/>
    </location>
</feature>
<evidence type="ECO:0000259" key="4">
    <source>
        <dbReference type="PROSITE" id="PS50089"/>
    </source>
</evidence>